<keyword evidence="2" id="KW-1185">Reference proteome</keyword>
<reference evidence="1" key="1">
    <citation type="submission" date="2018-12" db="EMBL/GenBank/DDBJ databases">
        <authorList>
            <person name="Will S."/>
            <person name="Neumann-Schaal M."/>
            <person name="Henke P."/>
        </authorList>
    </citation>
    <scope>NUCLEOTIDE SEQUENCE</scope>
    <source>
        <strain evidence="1">PCC 7102</strain>
    </source>
</reference>
<proteinExistence type="predicted"/>
<accession>A0A433VQD0</accession>
<evidence type="ECO:0000313" key="2">
    <source>
        <dbReference type="Proteomes" id="UP000271624"/>
    </source>
</evidence>
<dbReference type="EMBL" id="RSCL01000003">
    <property type="protein sequence ID" value="RUT08297.1"/>
    <property type="molecule type" value="Genomic_DNA"/>
</dbReference>
<organism evidence="1 2">
    <name type="scientific">Dulcicalothrix desertica PCC 7102</name>
    <dbReference type="NCBI Taxonomy" id="232991"/>
    <lineage>
        <taxon>Bacteria</taxon>
        <taxon>Bacillati</taxon>
        <taxon>Cyanobacteriota</taxon>
        <taxon>Cyanophyceae</taxon>
        <taxon>Nostocales</taxon>
        <taxon>Calotrichaceae</taxon>
        <taxon>Dulcicalothrix</taxon>
    </lineage>
</organism>
<name>A0A433VQD0_9CYAN</name>
<dbReference type="Proteomes" id="UP000271624">
    <property type="component" value="Unassembled WGS sequence"/>
</dbReference>
<gene>
    <name evidence="1" type="ORF">DSM106972_014650</name>
</gene>
<dbReference type="AlphaFoldDB" id="A0A433VQD0"/>
<protein>
    <submittedName>
        <fullName evidence="1">Uncharacterized protein</fullName>
    </submittedName>
</protein>
<dbReference type="RefSeq" id="WP_127080119.1">
    <property type="nucleotide sequence ID" value="NZ_RSCL01000003.1"/>
</dbReference>
<evidence type="ECO:0000313" key="1">
    <source>
        <dbReference type="EMBL" id="RUT08297.1"/>
    </source>
</evidence>
<comment type="caution">
    <text evidence="1">The sequence shown here is derived from an EMBL/GenBank/DDBJ whole genome shotgun (WGS) entry which is preliminary data.</text>
</comment>
<reference evidence="1" key="2">
    <citation type="journal article" date="2019" name="Genome Biol. Evol.">
        <title>Day and night: Metabolic profiles and evolutionary relationships of six axenic non-marine cyanobacteria.</title>
        <authorList>
            <person name="Will S.E."/>
            <person name="Henke P."/>
            <person name="Boedeker C."/>
            <person name="Huang S."/>
            <person name="Brinkmann H."/>
            <person name="Rohde M."/>
            <person name="Jarek M."/>
            <person name="Friedl T."/>
            <person name="Seufert S."/>
            <person name="Schumacher M."/>
            <person name="Overmann J."/>
            <person name="Neumann-Schaal M."/>
            <person name="Petersen J."/>
        </authorList>
    </citation>
    <scope>NUCLEOTIDE SEQUENCE [LARGE SCALE GENOMIC DNA]</scope>
    <source>
        <strain evidence="1">PCC 7102</strain>
    </source>
</reference>
<sequence length="69" mass="8077">MTIIAPNTKITPEYIDKNIILCCGEDTNELIDSLKKLSFEGTKVHEYRYKREIPTRLLLQTFLTTRKAF</sequence>